<evidence type="ECO:0000313" key="24">
    <source>
        <dbReference type="Proteomes" id="UP000005408"/>
    </source>
</evidence>
<comment type="subunit">
    <text evidence="4">Homodimer.</text>
</comment>
<dbReference type="Gene3D" id="1.20.930.40">
    <property type="entry name" value="Transferrin receptor-like, dimerisation domain"/>
    <property type="match status" value="1"/>
</dbReference>
<evidence type="ECO:0000256" key="10">
    <source>
        <dbReference type="ARBA" id="ARBA00022833"/>
    </source>
</evidence>
<keyword evidence="7 19" id="KW-0812">Transmembrane</keyword>
<accession>A0A8W8I008</accession>
<dbReference type="Pfam" id="PF02225">
    <property type="entry name" value="PA"/>
    <property type="match status" value="1"/>
</dbReference>
<sequence length="754" mass="84852">MNPHTQAKRKFLLWVSIAGVVGLGLGMIIGRFGFCDDTEKNSVPGIPDAIVQDGDPEVTAEIINQINSENIRRYLQELSENPHLAGTDADYKQAKELQEFWTSAGLDEAFITPYDILLSYPETQNESMMNQIFVYNSSDQEVWKSALYEPILDPSENKSNVVPPFNAYSAPGDVSSTDLVYVNYGRVEDYRWLAQNTSINITGKIVLARYGKIFRGDKAHQAYLHGAKGIIIYSDPADYAVDGETSQVYPRDWWLPESGTQRGTILLGSGDPLTPGYPATEHAYRLNESEAGLPKIPSHPIGYGVAKTLIGYMDGVEVPNSWKGALNVTYRYGGPLKDPYKSVRIRISTKNEKRTTYNVFGVIQGRVEPDRYVLLGNHRDAWVFGAIDPSSGTAVMKEVSRVMGNMVKTGKWRPRRTIIFCSWGAEEYGLIGSTEWIEQYVKNLASRAVAYLNVDIAVQGNYSLRSLGTPLLNSVIYDSTKKIPNPDDQDTVKKTVYDKWLVSFPNTEKTLPRIADMGSGSDYAPFIKRVGLPCLDIRYTYNSNKYKLSSYPLYHSKYETFKVVDEIMDRGFKRHRAVGQAWGEIARSLADSLLIPFRVQDYAQKLEELVKQLDSDFGTLMRKNGIQFDLLYNVSSLFTKETDAFQKFVDSVDKRDPFAIRKINDQLMQLERAFIDPQGLPGRPLARHVLFAESSVNTYAGSSFPGLADGMFEIESSPDEASRWEIVKKHFTVILYTIESAASTLRDVHKFMPL</sequence>
<keyword evidence="24" id="KW-1185">Reference proteome</keyword>
<dbReference type="CDD" id="cd02121">
    <property type="entry name" value="PA_GCPII_like"/>
    <property type="match status" value="1"/>
</dbReference>
<keyword evidence="15 19" id="KW-0472">Membrane</keyword>
<keyword evidence="11" id="KW-0735">Signal-anchor</keyword>
<comment type="cofactor">
    <cofactor evidence="1">
        <name>Zn(2+)</name>
        <dbReference type="ChEBI" id="CHEBI:29105"/>
    </cofactor>
</comment>
<evidence type="ECO:0000256" key="4">
    <source>
        <dbReference type="ARBA" id="ARBA00011738"/>
    </source>
</evidence>
<evidence type="ECO:0000256" key="13">
    <source>
        <dbReference type="ARBA" id="ARBA00022997"/>
    </source>
</evidence>
<dbReference type="InterPro" id="IPR003137">
    <property type="entry name" value="PA_domain"/>
</dbReference>
<evidence type="ECO:0000259" key="21">
    <source>
        <dbReference type="Pfam" id="PF04253"/>
    </source>
</evidence>
<dbReference type="FunFam" id="3.40.630.10:FF:000089">
    <property type="entry name" value="N-acetylated alpha-linked acidic dipeptidase like 1"/>
    <property type="match status" value="1"/>
</dbReference>
<organism evidence="23 24">
    <name type="scientific">Magallana gigas</name>
    <name type="common">Pacific oyster</name>
    <name type="synonym">Crassostrea gigas</name>
    <dbReference type="NCBI Taxonomy" id="29159"/>
    <lineage>
        <taxon>Eukaryota</taxon>
        <taxon>Metazoa</taxon>
        <taxon>Spiralia</taxon>
        <taxon>Lophotrochozoa</taxon>
        <taxon>Mollusca</taxon>
        <taxon>Bivalvia</taxon>
        <taxon>Autobranchia</taxon>
        <taxon>Pteriomorphia</taxon>
        <taxon>Ostreida</taxon>
        <taxon>Ostreoidea</taxon>
        <taxon>Ostreidae</taxon>
        <taxon>Magallana</taxon>
    </lineage>
</organism>
<dbReference type="InterPro" id="IPR007365">
    <property type="entry name" value="TFR-like_dimer_dom"/>
</dbReference>
<evidence type="ECO:0000256" key="8">
    <source>
        <dbReference type="ARBA" id="ARBA00022723"/>
    </source>
</evidence>
<evidence type="ECO:0000259" key="20">
    <source>
        <dbReference type="Pfam" id="PF02225"/>
    </source>
</evidence>
<evidence type="ECO:0000256" key="17">
    <source>
        <dbReference type="ARBA" id="ARBA00052003"/>
    </source>
</evidence>
<keyword evidence="5" id="KW-1003">Cell membrane</keyword>
<evidence type="ECO:0000256" key="12">
    <source>
        <dbReference type="ARBA" id="ARBA00022989"/>
    </source>
</evidence>
<dbReference type="SUPFAM" id="SSF52025">
    <property type="entry name" value="PA domain"/>
    <property type="match status" value="1"/>
</dbReference>
<dbReference type="InterPro" id="IPR036757">
    <property type="entry name" value="TFR-like_dimer_dom_sf"/>
</dbReference>
<keyword evidence="14" id="KW-0482">Metalloprotease</keyword>
<dbReference type="CDD" id="cd08022">
    <property type="entry name" value="M28_PSMA_like"/>
    <property type="match status" value="1"/>
</dbReference>
<evidence type="ECO:0000256" key="16">
    <source>
        <dbReference type="ARBA" id="ARBA00023180"/>
    </source>
</evidence>
<evidence type="ECO:0000313" key="23">
    <source>
        <dbReference type="EnsemblMetazoa" id="G11884.1:cds"/>
    </source>
</evidence>
<dbReference type="EC" id="3.4.17.21" evidence="18"/>
<evidence type="ECO:0000256" key="18">
    <source>
        <dbReference type="ARBA" id="ARBA00066561"/>
    </source>
</evidence>
<keyword evidence="8" id="KW-0479">Metal-binding</keyword>
<comment type="subcellular location">
    <subcellularLocation>
        <location evidence="2">Cell membrane</location>
        <topology evidence="2">Single-pass type II membrane protein</topology>
    </subcellularLocation>
</comment>
<keyword evidence="6" id="KW-0645">Protease</keyword>
<protein>
    <recommendedName>
        <fullName evidence="18">glutamate carboxypeptidase II</fullName>
        <ecNumber evidence="18">3.4.17.21</ecNumber>
    </recommendedName>
</protein>
<dbReference type="GO" id="GO:0046872">
    <property type="term" value="F:metal ion binding"/>
    <property type="evidence" value="ECO:0007669"/>
    <property type="project" value="UniProtKB-KW"/>
</dbReference>
<reference evidence="23" key="1">
    <citation type="submission" date="2022-08" db="UniProtKB">
        <authorList>
            <consortium name="EnsemblMetazoa"/>
        </authorList>
    </citation>
    <scope>IDENTIFICATION</scope>
    <source>
        <strain evidence="23">05x7-T-G4-1.051#20</strain>
    </source>
</reference>
<evidence type="ECO:0000256" key="2">
    <source>
        <dbReference type="ARBA" id="ARBA00004401"/>
    </source>
</evidence>
<keyword evidence="12 19" id="KW-1133">Transmembrane helix</keyword>
<dbReference type="Pfam" id="PF04253">
    <property type="entry name" value="TFR_dimer"/>
    <property type="match status" value="1"/>
</dbReference>
<dbReference type="Proteomes" id="UP000005408">
    <property type="component" value="Unassembled WGS sequence"/>
</dbReference>
<evidence type="ECO:0000256" key="6">
    <source>
        <dbReference type="ARBA" id="ARBA00022670"/>
    </source>
</evidence>
<dbReference type="FunFam" id="3.50.30.30:FF:000002">
    <property type="entry name" value="N-acetylated-alpha-linked acidic dipeptidase 2"/>
    <property type="match status" value="1"/>
</dbReference>
<dbReference type="SUPFAM" id="SSF47672">
    <property type="entry name" value="Transferrin receptor-like dimerisation domain"/>
    <property type="match status" value="1"/>
</dbReference>
<evidence type="ECO:0000256" key="11">
    <source>
        <dbReference type="ARBA" id="ARBA00022968"/>
    </source>
</evidence>
<dbReference type="InterPro" id="IPR046450">
    <property type="entry name" value="PA_dom_sf"/>
</dbReference>
<dbReference type="GO" id="GO:0004181">
    <property type="term" value="F:metallocarboxypeptidase activity"/>
    <property type="evidence" value="ECO:0007669"/>
    <property type="project" value="UniProtKB-EC"/>
</dbReference>
<dbReference type="GO" id="GO:0006508">
    <property type="term" value="P:proteolysis"/>
    <property type="evidence" value="ECO:0007669"/>
    <property type="project" value="UniProtKB-KW"/>
</dbReference>
<dbReference type="InterPro" id="IPR039373">
    <property type="entry name" value="Peptidase_M28B"/>
</dbReference>
<dbReference type="Gene3D" id="3.40.630.10">
    <property type="entry name" value="Zn peptidases"/>
    <property type="match status" value="1"/>
</dbReference>
<dbReference type="PANTHER" id="PTHR10404">
    <property type="entry name" value="N-ACETYLATED-ALPHA-LINKED ACIDIC DIPEPTIDASE"/>
    <property type="match status" value="1"/>
</dbReference>
<evidence type="ECO:0000256" key="1">
    <source>
        <dbReference type="ARBA" id="ARBA00001947"/>
    </source>
</evidence>
<comment type="similarity">
    <text evidence="3">Belongs to the peptidase M28 family. M28B subfamily.</text>
</comment>
<comment type="catalytic activity">
    <reaction evidence="17">
        <text>Release of an unsubstituted, C-terminal glutamyl residue, typically from Ac-Asp-Glu or folylpoly-gamma-glutamates.</text>
        <dbReference type="EC" id="3.4.17.21"/>
    </reaction>
</comment>
<proteinExistence type="inferred from homology"/>
<evidence type="ECO:0000259" key="22">
    <source>
        <dbReference type="Pfam" id="PF04389"/>
    </source>
</evidence>
<evidence type="ECO:0000256" key="19">
    <source>
        <dbReference type="SAM" id="Phobius"/>
    </source>
</evidence>
<evidence type="ECO:0000256" key="3">
    <source>
        <dbReference type="ARBA" id="ARBA00005634"/>
    </source>
</evidence>
<dbReference type="InterPro" id="IPR007484">
    <property type="entry name" value="Peptidase_M28"/>
</dbReference>
<keyword evidence="9" id="KW-0378">Hydrolase</keyword>
<dbReference type="PANTHER" id="PTHR10404:SF77">
    <property type="entry name" value="GLUTAMATE CARBOXYPEPTIDASE 2 HOMOLOG"/>
    <property type="match status" value="1"/>
</dbReference>
<dbReference type="Pfam" id="PF04389">
    <property type="entry name" value="Peptidase_M28"/>
    <property type="match status" value="1"/>
</dbReference>
<dbReference type="Gene3D" id="3.50.30.30">
    <property type="match status" value="1"/>
</dbReference>
<dbReference type="FunFam" id="1.20.930.40:FF:000001">
    <property type="entry name" value="N-acetylated-alpha-linked acidic dipeptidase 2"/>
    <property type="match status" value="1"/>
</dbReference>
<dbReference type="OMA" id="TEWMEEY"/>
<dbReference type="GO" id="GO:0005886">
    <property type="term" value="C:plasma membrane"/>
    <property type="evidence" value="ECO:0007669"/>
    <property type="project" value="UniProtKB-SubCell"/>
</dbReference>
<dbReference type="GO" id="GO:0016805">
    <property type="term" value="F:dipeptidase activity"/>
    <property type="evidence" value="ECO:0007669"/>
    <property type="project" value="UniProtKB-KW"/>
</dbReference>
<dbReference type="AlphaFoldDB" id="A0A8W8I008"/>
<evidence type="ECO:0000256" key="5">
    <source>
        <dbReference type="ARBA" id="ARBA00022475"/>
    </source>
</evidence>
<feature type="domain" description="PA" evidence="20">
    <location>
        <begin position="178"/>
        <end position="264"/>
    </location>
</feature>
<keyword evidence="13" id="KW-0224">Dipeptidase</keyword>
<dbReference type="EnsemblMetazoa" id="G11884.1">
    <property type="protein sequence ID" value="G11884.1:cds"/>
    <property type="gene ID" value="G11884"/>
</dbReference>
<feature type="domain" description="Peptidase M28" evidence="22">
    <location>
        <begin position="358"/>
        <end position="547"/>
    </location>
</feature>
<dbReference type="OrthoDB" id="5841748at2759"/>
<keyword evidence="10" id="KW-0862">Zinc</keyword>
<evidence type="ECO:0000256" key="14">
    <source>
        <dbReference type="ARBA" id="ARBA00023049"/>
    </source>
</evidence>
<name>A0A8W8I008_MAGGI</name>
<feature type="domain" description="Transferrin receptor-like dimerisation" evidence="21">
    <location>
        <begin position="627"/>
        <end position="746"/>
    </location>
</feature>
<keyword evidence="16" id="KW-0325">Glycoprotein</keyword>
<feature type="transmembrane region" description="Helical" evidence="19">
    <location>
        <begin position="12"/>
        <end position="34"/>
    </location>
</feature>
<evidence type="ECO:0000256" key="15">
    <source>
        <dbReference type="ARBA" id="ARBA00023136"/>
    </source>
</evidence>
<evidence type="ECO:0000256" key="9">
    <source>
        <dbReference type="ARBA" id="ARBA00022801"/>
    </source>
</evidence>
<evidence type="ECO:0000256" key="7">
    <source>
        <dbReference type="ARBA" id="ARBA00022692"/>
    </source>
</evidence>
<dbReference type="SUPFAM" id="SSF53187">
    <property type="entry name" value="Zn-dependent exopeptidases"/>
    <property type="match status" value="1"/>
</dbReference>